<dbReference type="Gene3D" id="2.20.25.110">
    <property type="entry name" value="S-adenosyl-L-methionine-dependent methyltransferases"/>
    <property type="match status" value="1"/>
</dbReference>
<keyword evidence="2" id="KW-0808">Transferase</keyword>
<reference evidence="2 3" key="1">
    <citation type="submission" date="2023-03" db="EMBL/GenBank/DDBJ databases">
        <title>Complete genome sequences of several Auritidibacter ignavus strains isolated from ear infections.</title>
        <authorList>
            <person name="Baehr T."/>
            <person name="Baumhoegger A.M."/>
        </authorList>
    </citation>
    <scope>NUCLEOTIDE SEQUENCE [LARGE SCALE GENOMIC DNA]</scope>
    <source>
        <strain evidence="2 3">BABAE-6</strain>
    </source>
</reference>
<dbReference type="Pfam" id="PF13649">
    <property type="entry name" value="Methyltransf_25"/>
    <property type="match status" value="1"/>
</dbReference>
<dbReference type="Gene3D" id="3.40.50.150">
    <property type="entry name" value="Vaccinia Virus protein VP39"/>
    <property type="match status" value="1"/>
</dbReference>
<organism evidence="2 3">
    <name type="scientific">Auritidibacter ignavus</name>
    <dbReference type="NCBI Taxonomy" id="678932"/>
    <lineage>
        <taxon>Bacteria</taxon>
        <taxon>Bacillati</taxon>
        <taxon>Actinomycetota</taxon>
        <taxon>Actinomycetes</taxon>
        <taxon>Micrococcales</taxon>
        <taxon>Micrococcaceae</taxon>
        <taxon>Auritidibacter</taxon>
    </lineage>
</organism>
<dbReference type="SUPFAM" id="SSF53335">
    <property type="entry name" value="S-adenosyl-L-methionine-dependent methyltransferases"/>
    <property type="match status" value="1"/>
</dbReference>
<name>A0AAJ6DDK2_9MICC</name>
<protein>
    <submittedName>
        <fullName evidence="2">Class I SAM-dependent methyltransferase</fullName>
        <ecNumber evidence="2">2.1.1.-</ecNumber>
    </submittedName>
</protein>
<accession>A0AAJ6DDK2</accession>
<evidence type="ECO:0000313" key="3">
    <source>
        <dbReference type="Proteomes" id="UP001224674"/>
    </source>
</evidence>
<dbReference type="EMBL" id="CP122566">
    <property type="protein sequence ID" value="WGH94306.1"/>
    <property type="molecule type" value="Genomic_DNA"/>
</dbReference>
<keyword evidence="2" id="KW-0489">Methyltransferase</keyword>
<dbReference type="Proteomes" id="UP001224674">
    <property type="component" value="Chromosome"/>
</dbReference>
<dbReference type="InterPro" id="IPR041698">
    <property type="entry name" value="Methyltransf_25"/>
</dbReference>
<proteinExistence type="predicted"/>
<dbReference type="GO" id="GO:0032259">
    <property type="term" value="P:methylation"/>
    <property type="evidence" value="ECO:0007669"/>
    <property type="project" value="UniProtKB-KW"/>
</dbReference>
<evidence type="ECO:0000259" key="1">
    <source>
        <dbReference type="Pfam" id="PF13649"/>
    </source>
</evidence>
<evidence type="ECO:0000313" key="2">
    <source>
        <dbReference type="EMBL" id="WGH94306.1"/>
    </source>
</evidence>
<keyword evidence="3" id="KW-1185">Reference proteome</keyword>
<dbReference type="InterPro" id="IPR029063">
    <property type="entry name" value="SAM-dependent_MTases_sf"/>
</dbReference>
<dbReference type="CDD" id="cd02440">
    <property type="entry name" value="AdoMet_MTases"/>
    <property type="match status" value="1"/>
</dbReference>
<dbReference type="AlphaFoldDB" id="A0AAJ6DDK2"/>
<dbReference type="GO" id="GO:0008168">
    <property type="term" value="F:methyltransferase activity"/>
    <property type="evidence" value="ECO:0007669"/>
    <property type="project" value="UniProtKB-KW"/>
</dbReference>
<gene>
    <name evidence="2" type="ORF">QDX21_05825</name>
</gene>
<dbReference type="GeneID" id="83695498"/>
<feature type="domain" description="Methyltransferase" evidence="1">
    <location>
        <begin position="59"/>
        <end position="150"/>
    </location>
</feature>
<sequence>MNKPLHSPFREIVAYVPGVVRSSLYKGYFARFYAEYTSLIDSDIQWYRKAIGRKQKLRVLDLFSGTGRIAEGLAEDGHECTAVEVSPDMTAGKNTSGARVRRILGDVFDFPGSAEYDSVVTGQMSVAMFLNDSERFHLFHHIWSHLKQGGRLVFDMPLPPEADSEDVIGLPLLSGERGYVLSGVFRDVENAVQTTYFLAEVDAADAPTSRILASHQLALLNEATIRVELESAGFYVEQFEISNPAPLQPGLSAPVAQISAVKRSVDSFPAS</sequence>
<dbReference type="EC" id="2.1.1.-" evidence="2"/>
<dbReference type="RefSeq" id="WP_110101396.1">
    <property type="nucleotide sequence ID" value="NZ_CP122561.1"/>
</dbReference>